<keyword evidence="8" id="KW-1185">Reference proteome</keyword>
<accession>A0ABY2FI00</accession>
<dbReference type="PANTHER" id="PTHR30168:SF0">
    <property type="entry name" value="INNER MEMBRANE PROTEIN"/>
    <property type="match status" value="1"/>
</dbReference>
<comment type="subcellular location">
    <subcellularLocation>
        <location evidence="1">Membrane</location>
        <topology evidence="1">Single-pass membrane protein</topology>
    </subcellularLocation>
</comment>
<dbReference type="Proteomes" id="UP000295060">
    <property type="component" value="Unassembled WGS sequence"/>
</dbReference>
<evidence type="ECO:0000256" key="4">
    <source>
        <dbReference type="ARBA" id="ARBA00023136"/>
    </source>
</evidence>
<dbReference type="EMBL" id="SODU01000002">
    <property type="protein sequence ID" value="TDW90730.1"/>
    <property type="molecule type" value="Genomic_DNA"/>
</dbReference>
<feature type="region of interest" description="Disordered" evidence="5">
    <location>
        <begin position="1"/>
        <end position="27"/>
    </location>
</feature>
<organism evidence="7 8">
    <name type="scientific">Kribbella pratensis</name>
    <dbReference type="NCBI Taxonomy" id="2512112"/>
    <lineage>
        <taxon>Bacteria</taxon>
        <taxon>Bacillati</taxon>
        <taxon>Actinomycetota</taxon>
        <taxon>Actinomycetes</taxon>
        <taxon>Propionibacteriales</taxon>
        <taxon>Kribbellaceae</taxon>
        <taxon>Kribbella</taxon>
    </lineage>
</organism>
<dbReference type="PANTHER" id="PTHR30168">
    <property type="entry name" value="PUTATIVE MEMBRANE PROTEIN YPFJ"/>
    <property type="match status" value="1"/>
</dbReference>
<evidence type="ECO:0000313" key="8">
    <source>
        <dbReference type="Proteomes" id="UP000295060"/>
    </source>
</evidence>
<feature type="compositionally biased region" description="Pro residues" evidence="5">
    <location>
        <begin position="1"/>
        <end position="24"/>
    </location>
</feature>
<protein>
    <recommendedName>
        <fullName evidence="9">Neutral zinc metallopeptidase</fullName>
    </recommendedName>
</protein>
<evidence type="ECO:0000256" key="3">
    <source>
        <dbReference type="ARBA" id="ARBA00022989"/>
    </source>
</evidence>
<feature type="compositionally biased region" description="Low complexity" evidence="5">
    <location>
        <begin position="62"/>
        <end position="82"/>
    </location>
</feature>
<proteinExistence type="predicted"/>
<reference evidence="7 8" key="1">
    <citation type="submission" date="2019-03" db="EMBL/GenBank/DDBJ databases">
        <title>Genomic Encyclopedia of Type Strains, Phase III (KMG-III): the genomes of soil and plant-associated and newly described type strains.</title>
        <authorList>
            <person name="Whitman W."/>
        </authorList>
    </citation>
    <scope>NUCLEOTIDE SEQUENCE [LARGE SCALE GENOMIC DNA]</scope>
    <source>
        <strain evidence="7 8">VKMAc-2574</strain>
    </source>
</reference>
<comment type="caution">
    <text evidence="7">The sequence shown here is derived from an EMBL/GenBank/DDBJ whole genome shotgun (WGS) entry which is preliminary data.</text>
</comment>
<evidence type="ECO:0000256" key="1">
    <source>
        <dbReference type="ARBA" id="ARBA00004167"/>
    </source>
</evidence>
<keyword evidence="4 6" id="KW-0472">Membrane</keyword>
<keyword evidence="2 6" id="KW-0812">Transmembrane</keyword>
<sequence>MPPQYYAPPPPPGPQYGWGPLPPQPRKRSGGTALLVVAVLAVVAAGGVFLAVKLTQGGGDGPATAAPVATESATPEPTTAPSSVPPPPPTAAPRPTRTTRTTTKVTPPKPAQTVNPATYNATHRLYKTGVMRTVNCKQAKTGLGNGSQSLAYFKTIKTCLDRAWPKQVAASGGPFRSPGLVVWGGSVNTPCGGGVGRSFYCPTTHTIYMESPSIVSFYKQNPTFGRMVGTFTMAHEYAHAVQWMTGLGVAYTRLRYDASAAGALQLSRRLELQASCLGNVFLGANRNSYGITGYAYQMWLYDVNNSGDRPPYPRDHGSTTNHGAWSRAAFQSRNPASCNTWSASPARVS</sequence>
<evidence type="ECO:0000256" key="6">
    <source>
        <dbReference type="SAM" id="Phobius"/>
    </source>
</evidence>
<gene>
    <name evidence="7" type="ORF">EV137_4553</name>
</gene>
<feature type="compositionally biased region" description="Low complexity" evidence="5">
    <location>
        <begin position="93"/>
        <end position="106"/>
    </location>
</feature>
<dbReference type="Pfam" id="PF04228">
    <property type="entry name" value="Zn_peptidase"/>
    <property type="match status" value="1"/>
</dbReference>
<evidence type="ECO:0000256" key="5">
    <source>
        <dbReference type="SAM" id="MobiDB-lite"/>
    </source>
</evidence>
<dbReference type="RefSeq" id="WP_134130619.1">
    <property type="nucleotide sequence ID" value="NZ_SODU01000002.1"/>
</dbReference>
<keyword evidence="3 6" id="KW-1133">Transmembrane helix</keyword>
<evidence type="ECO:0000256" key="2">
    <source>
        <dbReference type="ARBA" id="ARBA00022692"/>
    </source>
</evidence>
<feature type="transmembrane region" description="Helical" evidence="6">
    <location>
        <begin position="33"/>
        <end position="52"/>
    </location>
</feature>
<dbReference type="InterPro" id="IPR007343">
    <property type="entry name" value="Uncharacterised_pept_Zn_put"/>
</dbReference>
<feature type="compositionally biased region" description="Pro residues" evidence="5">
    <location>
        <begin position="83"/>
        <end position="92"/>
    </location>
</feature>
<feature type="region of interest" description="Disordered" evidence="5">
    <location>
        <begin position="58"/>
        <end position="115"/>
    </location>
</feature>
<evidence type="ECO:0000313" key="7">
    <source>
        <dbReference type="EMBL" id="TDW90730.1"/>
    </source>
</evidence>
<evidence type="ECO:0008006" key="9">
    <source>
        <dbReference type="Google" id="ProtNLM"/>
    </source>
</evidence>
<name>A0ABY2FI00_9ACTN</name>